<organism evidence="2 3">
    <name type="scientific">Fusarium flagelliforme</name>
    <dbReference type="NCBI Taxonomy" id="2675880"/>
    <lineage>
        <taxon>Eukaryota</taxon>
        <taxon>Fungi</taxon>
        <taxon>Dikarya</taxon>
        <taxon>Ascomycota</taxon>
        <taxon>Pezizomycotina</taxon>
        <taxon>Sordariomycetes</taxon>
        <taxon>Hypocreomycetidae</taxon>
        <taxon>Hypocreales</taxon>
        <taxon>Nectriaceae</taxon>
        <taxon>Fusarium</taxon>
        <taxon>Fusarium incarnatum-equiseti species complex</taxon>
    </lineage>
</organism>
<feature type="domain" description="DUF7587" evidence="1">
    <location>
        <begin position="222"/>
        <end position="343"/>
    </location>
</feature>
<reference evidence="2 3" key="1">
    <citation type="journal article" date="2018" name="PLoS Pathog.">
        <title>Evolution of structural diversity of trichothecenes, a family of toxins produced by plant pathogenic and entomopathogenic fungi.</title>
        <authorList>
            <person name="Proctor R.H."/>
            <person name="McCormick S.P."/>
            <person name="Kim H.S."/>
            <person name="Cardoza R.E."/>
            <person name="Stanley A.M."/>
            <person name="Lindo L."/>
            <person name="Kelly A."/>
            <person name="Brown D.W."/>
            <person name="Lee T."/>
            <person name="Vaughan M.M."/>
            <person name="Alexander N.J."/>
            <person name="Busman M."/>
            <person name="Gutierrez S."/>
        </authorList>
    </citation>
    <scope>NUCLEOTIDE SEQUENCE [LARGE SCALE GENOMIC DNA]</scope>
    <source>
        <strain evidence="2 3">NRRL 13405</strain>
    </source>
</reference>
<comment type="caution">
    <text evidence="2">The sequence shown here is derived from an EMBL/GenBank/DDBJ whole genome shotgun (WGS) entry which is preliminary data.</text>
</comment>
<proteinExistence type="predicted"/>
<dbReference type="AlphaFoldDB" id="A0A395MPJ5"/>
<evidence type="ECO:0000313" key="2">
    <source>
        <dbReference type="EMBL" id="RFN49475.1"/>
    </source>
</evidence>
<keyword evidence="3" id="KW-1185">Reference proteome</keyword>
<accession>A0A395MPJ5</accession>
<evidence type="ECO:0000313" key="3">
    <source>
        <dbReference type="Proteomes" id="UP000265631"/>
    </source>
</evidence>
<dbReference type="InterPro" id="IPR056009">
    <property type="entry name" value="DUF7587"/>
</dbReference>
<protein>
    <recommendedName>
        <fullName evidence="1">DUF7587 domain-containing protein</fullName>
    </recommendedName>
</protein>
<dbReference type="Pfam" id="PF24494">
    <property type="entry name" value="DUF7587"/>
    <property type="match status" value="1"/>
</dbReference>
<name>A0A395MPJ5_9HYPO</name>
<gene>
    <name evidence="2" type="ORF">FIE12Z_6264</name>
</gene>
<evidence type="ECO:0000259" key="1">
    <source>
        <dbReference type="Pfam" id="PF24494"/>
    </source>
</evidence>
<dbReference type="STRING" id="2594813.A0A395MPJ5"/>
<sequence length="539" mass="61394">MADESLKNLISRVDELDIADSSNGSQQPQTLIAAVDELDQTVDHLLQQATNIKTLLFSNGDLANGDTATVSRVYRQSYNIGRLALWLNDAVVESIVTHITSLDDRRYGDTSKLLKHFDDSIKMIARRFLSQGKGNDTDTLWRIVEDCCIQAVPSGKLDPEDYFSEDIEARTQLNDDSKKEAKEDWTRFWAQCLNRCPCGPTLFIPPKHCHPFQPPPPLADDPPRYLFRAYDSGSLGSNGEEIFTSRGHENFGSVHSKQDLLTMDRQDASTMLHRHLNGPYRSIEADNLVSWSSSLLSVIQYANYRCWKYAGQDSSNVFICAVDTTEFPKGQFASGKWLRGRYTSTKLDEKERSFLEMRSNNPDYDNGEYLSQGILNVRDRSCTTSLLSLQSAGLGLLYRGLDVLTEPNDMVRTKWTIYVRHLRSQWTTSCETSELEIDIARNIARQCFGLFEEMDISLLLLALRSRTPSDEGEFQTTRILHPKPADSSVPIPTQERLYEEEPEEVQRYVDLQLRKRTKALKSAAYLDQLFVLKPDDYSF</sequence>
<dbReference type="Proteomes" id="UP000265631">
    <property type="component" value="Unassembled WGS sequence"/>
</dbReference>
<dbReference type="EMBL" id="PXXK01000176">
    <property type="protein sequence ID" value="RFN49475.1"/>
    <property type="molecule type" value="Genomic_DNA"/>
</dbReference>